<dbReference type="AlphaFoldDB" id="A3ZWZ7"/>
<name>A3ZWZ7_9BACT</name>
<organism evidence="2 3">
    <name type="scientific">Blastopirellula marina DSM 3645</name>
    <dbReference type="NCBI Taxonomy" id="314230"/>
    <lineage>
        <taxon>Bacteria</taxon>
        <taxon>Pseudomonadati</taxon>
        <taxon>Planctomycetota</taxon>
        <taxon>Planctomycetia</taxon>
        <taxon>Pirellulales</taxon>
        <taxon>Pirellulaceae</taxon>
        <taxon>Blastopirellula</taxon>
    </lineage>
</organism>
<feature type="compositionally biased region" description="Low complexity" evidence="1">
    <location>
        <begin position="131"/>
        <end position="145"/>
    </location>
</feature>
<sequence>MLAFAILAGSLAVLGQLISIGFRSAREAEGLTESQMICQTIMDEIIVGVRLPDPVQDIPVDMLSETNITLPAREVVWSYSIDSQPATMDGLLAVRVSVRRINATSLADADQFQLIRWIPDPEAELLEMPESSDPNSSSSASGGAI</sequence>
<accession>A3ZWZ7</accession>
<evidence type="ECO:0000313" key="3">
    <source>
        <dbReference type="Proteomes" id="UP000004358"/>
    </source>
</evidence>
<evidence type="ECO:0000256" key="1">
    <source>
        <dbReference type="SAM" id="MobiDB-lite"/>
    </source>
</evidence>
<reference evidence="2 3" key="1">
    <citation type="submission" date="2006-02" db="EMBL/GenBank/DDBJ databases">
        <authorList>
            <person name="Amann R."/>
            <person name="Ferriera S."/>
            <person name="Johnson J."/>
            <person name="Kravitz S."/>
            <person name="Halpern A."/>
            <person name="Remington K."/>
            <person name="Beeson K."/>
            <person name="Tran B."/>
            <person name="Rogers Y.-H."/>
            <person name="Friedman R."/>
            <person name="Venter J.C."/>
        </authorList>
    </citation>
    <scope>NUCLEOTIDE SEQUENCE [LARGE SCALE GENOMIC DNA]</scope>
    <source>
        <strain evidence="2 3">DSM 3645</strain>
    </source>
</reference>
<dbReference type="EMBL" id="AANZ01000017">
    <property type="protein sequence ID" value="EAQ78872.1"/>
    <property type="molecule type" value="Genomic_DNA"/>
</dbReference>
<comment type="caution">
    <text evidence="2">The sequence shown here is derived from an EMBL/GenBank/DDBJ whole genome shotgun (WGS) entry which is preliminary data.</text>
</comment>
<evidence type="ECO:0000313" key="2">
    <source>
        <dbReference type="EMBL" id="EAQ78872.1"/>
    </source>
</evidence>
<dbReference type="HOGENOM" id="CLU_1783139_0_0_0"/>
<dbReference type="STRING" id="314230.DSM3645_27368"/>
<dbReference type="eggNOG" id="COG4967">
    <property type="taxonomic scope" value="Bacteria"/>
</dbReference>
<dbReference type="Proteomes" id="UP000004358">
    <property type="component" value="Unassembled WGS sequence"/>
</dbReference>
<feature type="region of interest" description="Disordered" evidence="1">
    <location>
        <begin position="126"/>
        <end position="145"/>
    </location>
</feature>
<gene>
    <name evidence="2" type="ORF">DSM3645_27368</name>
</gene>
<protein>
    <submittedName>
        <fullName evidence="2">Uncharacterized protein</fullName>
    </submittedName>
</protein>
<proteinExistence type="predicted"/>